<dbReference type="EMBL" id="CP093313">
    <property type="protein sequence ID" value="UWZ84748.1"/>
    <property type="molecule type" value="Genomic_DNA"/>
</dbReference>
<proteinExistence type="predicted"/>
<feature type="signal peptide" evidence="2">
    <location>
        <begin position="1"/>
        <end position="26"/>
    </location>
</feature>
<gene>
    <name evidence="3" type="ORF">MOP44_02150</name>
</gene>
<evidence type="ECO:0000256" key="1">
    <source>
        <dbReference type="SAM" id="Coils"/>
    </source>
</evidence>
<dbReference type="RefSeq" id="WP_260794254.1">
    <property type="nucleotide sequence ID" value="NZ_CP093313.1"/>
</dbReference>
<feature type="coiled-coil region" evidence="1">
    <location>
        <begin position="276"/>
        <end position="303"/>
    </location>
</feature>
<dbReference type="KEGG" id="orp:MOP44_02150"/>
<organism evidence="3 4">
    <name type="scientific">Occallatibacter riparius</name>
    <dbReference type="NCBI Taxonomy" id="1002689"/>
    <lineage>
        <taxon>Bacteria</taxon>
        <taxon>Pseudomonadati</taxon>
        <taxon>Acidobacteriota</taxon>
        <taxon>Terriglobia</taxon>
        <taxon>Terriglobales</taxon>
        <taxon>Acidobacteriaceae</taxon>
        <taxon>Occallatibacter</taxon>
    </lineage>
</organism>
<dbReference type="Proteomes" id="UP001059380">
    <property type="component" value="Chromosome"/>
</dbReference>
<sequence>MHSVRVGMAALAALLLPLLVPGQAKSAQTKAPSLVSNSQITIRGDGPQAQTISLTAVRGDWFVSGDDAHANLDFETGSGPHYIVQLQWDGAGKTHTITHDTNDTVVGTGHSTFYLMLPGENGNSRAAAPHDSDVVAITITHMDDSSLEAHLSGTATAEGKVSFDGALSVRRTGAHAVASTGAWHDCDPQIHDKMVGAEARSPSECEVKFDQHVRQELQHAFAPLMARLEQGDWVVSKQPQMGPVQAMARHSEKSPYHLDSASHGAFHIELGLKQESAEYQQRAAAYQQAMEKMNQQVSEAMKNGGPATGQKTMDELARSVAAQMDNMSVKISVGINAGSIGVVNFAGTHNTASLPGGGTVVYIPAAQPSTGGGPDSGEAVTWVLVGPWKQVTAKSLGSDGEHIDANGGLLPGKPTLAVQNVWVRIRAGKDMTEQVIQKVDWDKVRALIQEN</sequence>
<evidence type="ECO:0000313" key="3">
    <source>
        <dbReference type="EMBL" id="UWZ84748.1"/>
    </source>
</evidence>
<keyword evidence="1" id="KW-0175">Coiled coil</keyword>
<evidence type="ECO:0000256" key="2">
    <source>
        <dbReference type="SAM" id="SignalP"/>
    </source>
</evidence>
<name>A0A9J7BPE1_9BACT</name>
<evidence type="ECO:0000313" key="4">
    <source>
        <dbReference type="Proteomes" id="UP001059380"/>
    </source>
</evidence>
<reference evidence="3" key="1">
    <citation type="submission" date="2021-04" db="EMBL/GenBank/DDBJ databases">
        <title>Phylogenetic analysis of Acidobacteriaceae.</title>
        <authorList>
            <person name="Qiu L."/>
            <person name="Zhang Q."/>
        </authorList>
    </citation>
    <scope>NUCLEOTIDE SEQUENCE</scope>
    <source>
        <strain evidence="3">DSM 25168</strain>
    </source>
</reference>
<keyword evidence="2" id="KW-0732">Signal</keyword>
<feature type="chain" id="PRO_5039897069" evidence="2">
    <location>
        <begin position="27"/>
        <end position="451"/>
    </location>
</feature>
<keyword evidence="4" id="KW-1185">Reference proteome</keyword>
<accession>A0A9J7BPE1</accession>
<protein>
    <submittedName>
        <fullName evidence="3">Uncharacterized protein</fullName>
    </submittedName>
</protein>
<dbReference type="AlphaFoldDB" id="A0A9J7BPE1"/>